<keyword evidence="4" id="KW-0472">Membrane</keyword>
<gene>
    <name evidence="6" type="ORF">SAMN05421771_1085</name>
</gene>
<dbReference type="InterPro" id="IPR036388">
    <property type="entry name" value="WH-like_DNA-bd_sf"/>
</dbReference>
<evidence type="ECO:0000259" key="5">
    <source>
        <dbReference type="PROSITE" id="PS50043"/>
    </source>
</evidence>
<reference evidence="6 7" key="1">
    <citation type="submission" date="2016-10" db="EMBL/GenBank/DDBJ databases">
        <authorList>
            <person name="de Groot N.N."/>
        </authorList>
    </citation>
    <scope>NUCLEOTIDE SEQUENCE [LARGE SCALE GENOMIC DNA]</scope>
    <source>
        <strain evidence="6 7">DSM 21001</strain>
    </source>
</reference>
<dbReference type="PRINTS" id="PR00038">
    <property type="entry name" value="HTHLUXR"/>
</dbReference>
<dbReference type="PROSITE" id="PS50043">
    <property type="entry name" value="HTH_LUXR_2"/>
    <property type="match status" value="1"/>
</dbReference>
<dbReference type="SUPFAM" id="SSF46894">
    <property type="entry name" value="C-terminal effector domain of the bipartite response regulators"/>
    <property type="match status" value="1"/>
</dbReference>
<dbReference type="Gene3D" id="1.10.10.10">
    <property type="entry name" value="Winged helix-like DNA-binding domain superfamily/Winged helix DNA-binding domain"/>
    <property type="match status" value="1"/>
</dbReference>
<evidence type="ECO:0000313" key="6">
    <source>
        <dbReference type="EMBL" id="SFS05463.1"/>
    </source>
</evidence>
<dbReference type="CDD" id="cd06170">
    <property type="entry name" value="LuxR_C_like"/>
    <property type="match status" value="1"/>
</dbReference>
<evidence type="ECO:0000256" key="1">
    <source>
        <dbReference type="ARBA" id="ARBA00023015"/>
    </source>
</evidence>
<organism evidence="6 7">
    <name type="scientific">Granulicella pectinivorans</name>
    <dbReference type="NCBI Taxonomy" id="474950"/>
    <lineage>
        <taxon>Bacteria</taxon>
        <taxon>Pseudomonadati</taxon>
        <taxon>Acidobacteriota</taxon>
        <taxon>Terriglobia</taxon>
        <taxon>Terriglobales</taxon>
        <taxon>Acidobacteriaceae</taxon>
        <taxon>Granulicella</taxon>
    </lineage>
</organism>
<keyword evidence="4" id="KW-0812">Transmembrane</keyword>
<sequence length="144" mass="15863">MRRHVLIYGLLGGILIALLQWTQYRFLVVEHSLEIYGGLVAAIFAGLGIWLGQRIAGKRPQPALAEPPVPALPDTTRRDGLGITPREFEILELIAKGLSNREIAATLYVSENTVKTHSSRVFDKLGAKRRTQAVQLGKELGLLP</sequence>
<keyword evidence="1" id="KW-0805">Transcription regulation</keyword>
<evidence type="ECO:0000313" key="7">
    <source>
        <dbReference type="Proteomes" id="UP000199024"/>
    </source>
</evidence>
<dbReference type="Proteomes" id="UP000199024">
    <property type="component" value="Unassembled WGS sequence"/>
</dbReference>
<dbReference type="InterPro" id="IPR000792">
    <property type="entry name" value="Tscrpt_reg_LuxR_C"/>
</dbReference>
<dbReference type="RefSeq" id="WP_089837320.1">
    <property type="nucleotide sequence ID" value="NZ_FOZL01000001.1"/>
</dbReference>
<dbReference type="EMBL" id="FOZL01000001">
    <property type="protein sequence ID" value="SFS05463.1"/>
    <property type="molecule type" value="Genomic_DNA"/>
</dbReference>
<dbReference type="Pfam" id="PF00196">
    <property type="entry name" value="GerE"/>
    <property type="match status" value="1"/>
</dbReference>
<dbReference type="GO" id="GO:0006355">
    <property type="term" value="P:regulation of DNA-templated transcription"/>
    <property type="evidence" value="ECO:0007669"/>
    <property type="project" value="InterPro"/>
</dbReference>
<dbReference type="STRING" id="474950.SAMN05421771_1085"/>
<keyword evidence="7" id="KW-1185">Reference proteome</keyword>
<dbReference type="InterPro" id="IPR016032">
    <property type="entry name" value="Sig_transdc_resp-reg_C-effctor"/>
</dbReference>
<accession>A0A1I6LPV2</accession>
<evidence type="ECO:0000256" key="3">
    <source>
        <dbReference type="ARBA" id="ARBA00023163"/>
    </source>
</evidence>
<keyword evidence="3" id="KW-0804">Transcription</keyword>
<keyword evidence="2" id="KW-0238">DNA-binding</keyword>
<feature type="transmembrane region" description="Helical" evidence="4">
    <location>
        <begin position="35"/>
        <end position="52"/>
    </location>
</feature>
<name>A0A1I6LPV2_9BACT</name>
<dbReference type="PANTHER" id="PTHR44688:SF16">
    <property type="entry name" value="DNA-BINDING TRANSCRIPTIONAL ACTIVATOR DEVR_DOSR"/>
    <property type="match status" value="1"/>
</dbReference>
<protein>
    <submittedName>
        <fullName evidence="6">Transcriptional regulator, LuxR family</fullName>
    </submittedName>
</protein>
<evidence type="ECO:0000256" key="2">
    <source>
        <dbReference type="ARBA" id="ARBA00023125"/>
    </source>
</evidence>
<feature type="transmembrane region" description="Helical" evidence="4">
    <location>
        <begin position="5"/>
        <end position="23"/>
    </location>
</feature>
<evidence type="ECO:0000256" key="4">
    <source>
        <dbReference type="SAM" id="Phobius"/>
    </source>
</evidence>
<dbReference type="PROSITE" id="PS00622">
    <property type="entry name" value="HTH_LUXR_1"/>
    <property type="match status" value="1"/>
</dbReference>
<dbReference type="SMART" id="SM00421">
    <property type="entry name" value="HTH_LUXR"/>
    <property type="match status" value="1"/>
</dbReference>
<dbReference type="GO" id="GO:0003677">
    <property type="term" value="F:DNA binding"/>
    <property type="evidence" value="ECO:0007669"/>
    <property type="project" value="UniProtKB-KW"/>
</dbReference>
<dbReference type="OrthoDB" id="9780153at2"/>
<keyword evidence="4" id="KW-1133">Transmembrane helix</keyword>
<proteinExistence type="predicted"/>
<feature type="domain" description="HTH luxR-type" evidence="5">
    <location>
        <begin position="76"/>
        <end position="141"/>
    </location>
</feature>
<dbReference type="AlphaFoldDB" id="A0A1I6LPV2"/>
<dbReference type="PANTHER" id="PTHR44688">
    <property type="entry name" value="DNA-BINDING TRANSCRIPTIONAL ACTIVATOR DEVR_DOSR"/>
    <property type="match status" value="1"/>
</dbReference>